<comment type="caution">
    <text evidence="1">The sequence shown here is derived from an EMBL/GenBank/DDBJ whole genome shotgun (WGS) entry which is preliminary data.</text>
</comment>
<organism evidence="1 2">
    <name type="scientific">Streptomyces ruber</name>
    <dbReference type="NCBI Taxonomy" id="83378"/>
    <lineage>
        <taxon>Bacteria</taxon>
        <taxon>Bacillati</taxon>
        <taxon>Actinomycetota</taxon>
        <taxon>Actinomycetes</taxon>
        <taxon>Kitasatosporales</taxon>
        <taxon>Streptomycetaceae</taxon>
        <taxon>Streptomyces</taxon>
    </lineage>
</organism>
<gene>
    <name evidence="1" type="ORF">GCM10010145_02250</name>
</gene>
<accession>A0A918B7D3</accession>
<reference evidence="1" key="2">
    <citation type="submission" date="2020-09" db="EMBL/GenBank/DDBJ databases">
        <authorList>
            <person name="Sun Q."/>
            <person name="Ohkuma M."/>
        </authorList>
    </citation>
    <scope>NUCLEOTIDE SEQUENCE</scope>
    <source>
        <strain evidence="1">JCM 3131</strain>
    </source>
</reference>
<reference evidence="1" key="1">
    <citation type="journal article" date="2014" name="Int. J. Syst. Evol. Microbiol.">
        <title>Complete genome sequence of Corynebacterium casei LMG S-19264T (=DSM 44701T), isolated from a smear-ripened cheese.</title>
        <authorList>
            <consortium name="US DOE Joint Genome Institute (JGI-PGF)"/>
            <person name="Walter F."/>
            <person name="Albersmeier A."/>
            <person name="Kalinowski J."/>
            <person name="Ruckert C."/>
        </authorList>
    </citation>
    <scope>NUCLEOTIDE SEQUENCE</scope>
    <source>
        <strain evidence="1">JCM 3131</strain>
    </source>
</reference>
<dbReference type="RefSeq" id="WP_189214694.1">
    <property type="nucleotide sequence ID" value="NZ_BMQK01000001.1"/>
</dbReference>
<protein>
    <submittedName>
        <fullName evidence="1">Uncharacterized protein</fullName>
    </submittedName>
</protein>
<name>A0A918B7D3_9ACTN</name>
<dbReference type="AlphaFoldDB" id="A0A918B7D3"/>
<evidence type="ECO:0000313" key="2">
    <source>
        <dbReference type="Proteomes" id="UP000620156"/>
    </source>
</evidence>
<dbReference type="EMBL" id="BMQK01000001">
    <property type="protein sequence ID" value="GGQ38474.1"/>
    <property type="molecule type" value="Genomic_DNA"/>
</dbReference>
<proteinExistence type="predicted"/>
<sequence>MKDAGRGAADDPTLVLGVHGILDQHPWVDRVRTEDDLDEDVFSLVTKRASAYGFSSTLLGKAAAHLELWEHNDADGDWAQDGRVRQLAWLQATLPGRPRGRRLPLLPAVTVLTDALHRVGTVRFTGLHAVVPLRGVADVRAELATVADWYALADPDGSAVLTVTVSARPSAGLAGRDAEVREAALARTYERMTVEAASLPGPPPGLASPLAGEMQTTGMRQALAFRCGVREWSPDVAAWTTEIFADALRATGTAEPVLVTVSQQGQ</sequence>
<dbReference type="Proteomes" id="UP000620156">
    <property type="component" value="Unassembled WGS sequence"/>
</dbReference>
<keyword evidence="2" id="KW-1185">Reference proteome</keyword>
<evidence type="ECO:0000313" key="1">
    <source>
        <dbReference type="EMBL" id="GGQ38474.1"/>
    </source>
</evidence>